<accession>A0A942T264</accession>
<protein>
    <recommendedName>
        <fullName evidence="3">Type II secretion system protein</fullName>
    </recommendedName>
</protein>
<gene>
    <name evidence="2" type="ORF">KHB02_25820</name>
</gene>
<dbReference type="EMBL" id="JAGYPE010000005">
    <property type="protein sequence ID" value="MBS4184799.1"/>
    <property type="molecule type" value="Genomic_DNA"/>
</dbReference>
<evidence type="ECO:0000313" key="2">
    <source>
        <dbReference type="EMBL" id="MBS4184799.1"/>
    </source>
</evidence>
<dbReference type="AlphaFoldDB" id="A0A942T264"/>
<organism evidence="2">
    <name type="scientific">Neobacillus citreus</name>
    <dbReference type="NCBI Taxonomy" id="2833578"/>
    <lineage>
        <taxon>Bacteria</taxon>
        <taxon>Bacillati</taxon>
        <taxon>Bacillota</taxon>
        <taxon>Bacilli</taxon>
        <taxon>Bacillales</taxon>
        <taxon>Bacillaceae</taxon>
        <taxon>Neobacillus</taxon>
    </lineage>
</organism>
<name>A0A942T264_9BACI</name>
<keyword evidence="1" id="KW-0732">Signal</keyword>
<proteinExistence type="predicted"/>
<sequence>MLVIIAISMIVGLALSGATLTASKQFHKTDDRNKVTDVAEMGIAYYQTLVNQLVVKAEEAATKKTAIDVKTQIDQEMLQHKSRLITDAQIVLTYNRSFCEKFKQLQQESLAANTNFKKINDQTYESNFFTVEGENKYKVTANIVATCTDAESFPVTFESTGKTANENMTLSGNFVVAKSNILNRIGEQGPNLSVFSLINQLDLQLTGNDVLSTNIIALLNGTLLGNTFLSITNEAYIKILNLSGNAGLLVQGDTIFDSLSMGGNGTLIVFGDVFFKTGIDTLNGDAFDVCIIGNTYLVDSNNTLQPLPNYSNLRNVCGKGSWGIDPENGINVTY</sequence>
<feature type="chain" id="PRO_5038497194" description="Type II secretion system protein" evidence="1">
    <location>
        <begin position="22"/>
        <end position="334"/>
    </location>
</feature>
<evidence type="ECO:0000256" key="1">
    <source>
        <dbReference type="SAM" id="SignalP"/>
    </source>
</evidence>
<comment type="caution">
    <text evidence="2">The sequence shown here is derived from an EMBL/GenBank/DDBJ whole genome shotgun (WGS) entry which is preliminary data.</text>
</comment>
<reference evidence="2" key="1">
    <citation type="submission" date="2021-05" db="EMBL/GenBank/DDBJ databases">
        <title>Novel Bacillus species.</title>
        <authorList>
            <person name="Liu G."/>
        </authorList>
    </citation>
    <scope>NUCLEOTIDE SEQUENCE</scope>
    <source>
        <strain evidence="2">FJAT-50051</strain>
    </source>
</reference>
<evidence type="ECO:0008006" key="3">
    <source>
        <dbReference type="Google" id="ProtNLM"/>
    </source>
</evidence>
<feature type="signal peptide" evidence="1">
    <location>
        <begin position="1"/>
        <end position="21"/>
    </location>
</feature>